<accession>Q6AQN7</accession>
<sequence length="102" mass="11904">MREKAVRWPDGLVFSTYYTIKTAKEEIRWGNHLEQVHFTSVALPYFNTSLPLLQHQYAHPRHLLTNRHTPLPPPPHQGGEAFCRINLAHCYSQNADLVLTWE</sequence>
<gene>
    <name evidence="1" type="ordered locus">DP0607</name>
</gene>
<evidence type="ECO:0000313" key="1">
    <source>
        <dbReference type="EMBL" id="CAG35336.1"/>
    </source>
</evidence>
<evidence type="ECO:0000313" key="2">
    <source>
        <dbReference type="Proteomes" id="UP000000602"/>
    </source>
</evidence>
<name>Q6AQN7_DESPS</name>
<proteinExistence type="predicted"/>
<dbReference type="AlphaFoldDB" id="Q6AQN7"/>
<reference evidence="2" key="1">
    <citation type="journal article" date="2004" name="Environ. Microbiol.">
        <title>The genome of Desulfotalea psychrophila, a sulfate-reducing bacterium from permanently cold Arctic sediments.</title>
        <authorList>
            <person name="Rabus R."/>
            <person name="Ruepp A."/>
            <person name="Frickey T."/>
            <person name="Rattei T."/>
            <person name="Fartmann B."/>
            <person name="Stark M."/>
            <person name="Bauer M."/>
            <person name="Zibat A."/>
            <person name="Lombardot T."/>
            <person name="Becker I."/>
            <person name="Amann J."/>
            <person name="Gellner K."/>
            <person name="Teeling H."/>
            <person name="Leuschner W.D."/>
            <person name="Gloeckner F.-O."/>
            <person name="Lupas A.N."/>
            <person name="Amann R."/>
            <person name="Klenk H.-P."/>
        </authorList>
    </citation>
    <scope>NUCLEOTIDE SEQUENCE [LARGE SCALE GENOMIC DNA]</scope>
    <source>
        <strain evidence="2">DSM 12343 / LSv54</strain>
    </source>
</reference>
<dbReference type="EMBL" id="CR522870">
    <property type="protein sequence ID" value="CAG35336.1"/>
    <property type="molecule type" value="Genomic_DNA"/>
</dbReference>
<dbReference type="Proteomes" id="UP000000602">
    <property type="component" value="Chromosome"/>
</dbReference>
<keyword evidence="2" id="KW-1185">Reference proteome</keyword>
<protein>
    <submittedName>
        <fullName evidence="1">Uncharacterized protein</fullName>
    </submittedName>
</protein>
<organism evidence="1 2">
    <name type="scientific">Desulfotalea psychrophila (strain LSv54 / DSM 12343)</name>
    <dbReference type="NCBI Taxonomy" id="177439"/>
    <lineage>
        <taxon>Bacteria</taxon>
        <taxon>Pseudomonadati</taxon>
        <taxon>Thermodesulfobacteriota</taxon>
        <taxon>Desulfobulbia</taxon>
        <taxon>Desulfobulbales</taxon>
        <taxon>Desulfocapsaceae</taxon>
        <taxon>Desulfotalea</taxon>
    </lineage>
</organism>
<dbReference type="KEGG" id="dps:DP0607"/>
<dbReference type="HOGENOM" id="CLU_179158_0_0_7"/>
<dbReference type="STRING" id="177439.DP0607"/>